<dbReference type="EMBL" id="BARW01029584">
    <property type="protein sequence ID" value="GAJ11068.1"/>
    <property type="molecule type" value="Genomic_DNA"/>
</dbReference>
<dbReference type="AlphaFoldDB" id="X1U0J9"/>
<reference evidence="1" key="1">
    <citation type="journal article" date="2014" name="Front. Microbiol.">
        <title>High frequency of phylogenetically diverse reductive dehalogenase-homologous genes in deep subseafloor sedimentary metagenomes.</title>
        <authorList>
            <person name="Kawai M."/>
            <person name="Futagami T."/>
            <person name="Toyoda A."/>
            <person name="Takaki Y."/>
            <person name="Nishi S."/>
            <person name="Hori S."/>
            <person name="Arai W."/>
            <person name="Tsubouchi T."/>
            <person name="Morono Y."/>
            <person name="Uchiyama I."/>
            <person name="Ito T."/>
            <person name="Fujiyama A."/>
            <person name="Inagaki F."/>
            <person name="Takami H."/>
        </authorList>
    </citation>
    <scope>NUCLEOTIDE SEQUENCE</scope>
    <source>
        <strain evidence="1">Expedition CK06-06</strain>
    </source>
</reference>
<evidence type="ECO:0000313" key="1">
    <source>
        <dbReference type="EMBL" id="GAJ11068.1"/>
    </source>
</evidence>
<sequence length="111" mass="13171">MIIGKTCGIWTQVNTLLKERLELVRIEEKPRWATVRNFFYEARNKYLKAHPDQLTIDTKDKAPYIATHKKIKKFCKENCQEFDILPEHWFRLRDLINIHPQGRATCKGESG</sequence>
<protein>
    <submittedName>
        <fullName evidence="1">Uncharacterized protein</fullName>
    </submittedName>
</protein>
<organism evidence="1">
    <name type="scientific">marine sediment metagenome</name>
    <dbReference type="NCBI Taxonomy" id="412755"/>
    <lineage>
        <taxon>unclassified sequences</taxon>
        <taxon>metagenomes</taxon>
        <taxon>ecological metagenomes</taxon>
    </lineage>
</organism>
<comment type="caution">
    <text evidence="1">The sequence shown here is derived from an EMBL/GenBank/DDBJ whole genome shotgun (WGS) entry which is preliminary data.</text>
</comment>
<proteinExistence type="predicted"/>
<accession>X1U0J9</accession>
<feature type="non-terminal residue" evidence="1">
    <location>
        <position position="111"/>
    </location>
</feature>
<name>X1U0J9_9ZZZZ</name>
<gene>
    <name evidence="1" type="ORF">S12H4_47503</name>
</gene>